<reference evidence="4 5" key="1">
    <citation type="submission" date="2019-05" db="EMBL/GenBank/DDBJ databases">
        <title>Whole genome sequence analysis of Cupriavidus campinensis S14E4C strain.</title>
        <authorList>
            <person name="Abbaszade G."/>
            <person name="Szabo A."/>
            <person name="Toumi M."/>
            <person name="Toth E."/>
        </authorList>
    </citation>
    <scope>NUCLEOTIDE SEQUENCE [LARGE SCALE GENOMIC DNA]</scope>
    <source>
        <strain evidence="4 5">S14E4C</strain>
    </source>
</reference>
<dbReference type="Pfam" id="PF20356">
    <property type="entry name" value="DUF6651"/>
    <property type="match status" value="1"/>
</dbReference>
<dbReference type="RefSeq" id="WP_144196639.1">
    <property type="nucleotide sequence ID" value="NZ_VCIZ01000002.1"/>
</dbReference>
<proteinExistence type="predicted"/>
<dbReference type="EMBL" id="VCIZ01000002">
    <property type="protein sequence ID" value="TSP13946.1"/>
    <property type="molecule type" value="Genomic_DNA"/>
</dbReference>
<evidence type="ECO:0000313" key="5">
    <source>
        <dbReference type="Proteomes" id="UP000318943"/>
    </source>
</evidence>
<comment type="caution">
    <text evidence="4">The sequence shown here is derived from an EMBL/GenBank/DDBJ whole genome shotgun (WGS) entry which is preliminary data.</text>
</comment>
<evidence type="ECO:0000313" key="4">
    <source>
        <dbReference type="EMBL" id="TSP13946.1"/>
    </source>
</evidence>
<sequence length="298" mass="32461">MNKFLMALLARFNPFFMGAGGEDDDEAAKTKAAEEEAARKQAEDEAARKKADEEAAAAKNKPTDAEAKLIKEVMQRKEREKQLQAQLSQFEGLDPAEIKQLLADKAAAAQAKKEAEERELEQKGEWDRLRQRMADEHTQVVTGLRSELDQLKAQLTGASSTINELTIGSQFNQSGFIAEELTLTPTKARVVYGQHFDLVDGKVVGYDKPRGEANRTALVDSLGEPVGFEDALRKIVEADPDKDHLVKVKTKPGSGSGSRQQQPTNGKGNEGKGDASSFDKIAAGLKSLGNLNNQPVTL</sequence>
<feature type="region of interest" description="Disordered" evidence="2">
    <location>
        <begin position="243"/>
        <end position="278"/>
    </location>
</feature>
<accession>A0ABY3ET38</accession>
<evidence type="ECO:0000259" key="3">
    <source>
        <dbReference type="Pfam" id="PF20356"/>
    </source>
</evidence>
<feature type="region of interest" description="Disordered" evidence="2">
    <location>
        <begin position="17"/>
        <end position="66"/>
    </location>
</feature>
<feature type="domain" description="DUF6651" evidence="3">
    <location>
        <begin position="164"/>
        <end position="264"/>
    </location>
</feature>
<dbReference type="InterPro" id="IPR046593">
    <property type="entry name" value="DUF6651"/>
</dbReference>
<protein>
    <recommendedName>
        <fullName evidence="3">DUF6651 domain-containing protein</fullName>
    </recommendedName>
</protein>
<evidence type="ECO:0000256" key="2">
    <source>
        <dbReference type="SAM" id="MobiDB-lite"/>
    </source>
</evidence>
<feature type="compositionally biased region" description="Polar residues" evidence="2">
    <location>
        <begin position="257"/>
        <end position="267"/>
    </location>
</feature>
<keyword evidence="1" id="KW-0175">Coiled coil</keyword>
<feature type="coiled-coil region" evidence="1">
    <location>
        <begin position="98"/>
        <end position="154"/>
    </location>
</feature>
<keyword evidence="5" id="KW-1185">Reference proteome</keyword>
<name>A0ABY3ET38_9BURK</name>
<evidence type="ECO:0000256" key="1">
    <source>
        <dbReference type="SAM" id="Coils"/>
    </source>
</evidence>
<dbReference type="Proteomes" id="UP000318943">
    <property type="component" value="Unassembled WGS sequence"/>
</dbReference>
<organism evidence="4 5">
    <name type="scientific">Cupriavidus campinensis</name>
    <dbReference type="NCBI Taxonomy" id="151783"/>
    <lineage>
        <taxon>Bacteria</taxon>
        <taxon>Pseudomonadati</taxon>
        <taxon>Pseudomonadota</taxon>
        <taxon>Betaproteobacteria</taxon>
        <taxon>Burkholderiales</taxon>
        <taxon>Burkholderiaceae</taxon>
        <taxon>Cupriavidus</taxon>
    </lineage>
</organism>
<gene>
    <name evidence="4" type="ORF">FGG12_05590</name>
</gene>
<feature type="compositionally biased region" description="Basic and acidic residues" evidence="2">
    <location>
        <begin position="27"/>
        <end position="53"/>
    </location>
</feature>